<dbReference type="PANTHER" id="PTHR45927">
    <property type="entry name" value="LYSM-DOMAIN RECEPTOR-LIKE KINASE-RELATED"/>
    <property type="match status" value="1"/>
</dbReference>
<dbReference type="Proteomes" id="UP001341281">
    <property type="component" value="Chromosome 06"/>
</dbReference>
<proteinExistence type="predicted"/>
<sequence length="576" mass="62450">MLSVGVERTLVPRLSALARSELGMLLDVLGAVSLTDAPDERRSPFLDKDGKLRTGPLYRALCEAQRSPSPSAKFVWGSGAPPRVQFFTWLVLKGRLQCRENLAKKHIVDDGCCEFCPGVSESMAHILLECPFAVEFWRRIGCFSVLPGNVAEMHTMACPPHVPTARFSAFLQLCCWHLWKRRNEAIFREELKTLSCVLAGCKEDARLWAYRFKIEEQGLGEEWCAVGAFSAPSVDSQKKNHCWPGSRWLIDVSVGSGCGVVVSAAIVTLSLSWQRRHRRRRLCGKVAAVAPLVAAARNTVDSLTVYTYTELGAATAGFAEERRVGGTAVYRAVISGQAFAVKRVSGDVRGEVGVLSRVNHSCLIRLAGICAHRGDTYLVLEFAENGALGGLLHGGGGVLNWKQRVQVASDVTSGLDYLHHFTNPPYVHKNLNSGNVLLDAKLSSLGLARAMAAGTGGVGVQATAAHRGHAGVPGARHGLMSTQMDVFAFGVILLELLSGKEPVFVAADGHSTSLLWEEAAEGMMIDGGDDEAWFRLKEFMDPRLQGHYPFGLASTMAALALRCVAREPRARPSMGE</sequence>
<dbReference type="Pfam" id="PF13966">
    <property type="entry name" value="zf-RVT"/>
    <property type="match status" value="1"/>
</dbReference>
<dbReference type="SUPFAM" id="SSF56112">
    <property type="entry name" value="Protein kinase-like (PK-like)"/>
    <property type="match status" value="1"/>
</dbReference>
<evidence type="ECO:0000313" key="3">
    <source>
        <dbReference type="Proteomes" id="UP001341281"/>
    </source>
</evidence>
<reference evidence="2 3" key="1">
    <citation type="submission" date="2024-02" db="EMBL/GenBank/DDBJ databases">
        <title>High-quality chromosome-scale genome assembly of Pensacola bahiagrass (Paspalum notatum Flugge var. saurae).</title>
        <authorList>
            <person name="Vega J.M."/>
            <person name="Podio M."/>
            <person name="Orjuela J."/>
            <person name="Siena L.A."/>
            <person name="Pessino S.C."/>
            <person name="Combes M.C."/>
            <person name="Mariac C."/>
            <person name="Albertini E."/>
            <person name="Pupilli F."/>
            <person name="Ortiz J.P.A."/>
            <person name="Leblanc O."/>
        </authorList>
    </citation>
    <scope>NUCLEOTIDE SEQUENCE [LARGE SCALE GENOMIC DNA]</scope>
    <source>
        <strain evidence="2">R1</strain>
        <tissue evidence="2">Leaf</tissue>
    </source>
</reference>
<dbReference type="InterPro" id="IPR052611">
    <property type="entry name" value="Plant_RLK_LysM"/>
</dbReference>
<dbReference type="AlphaFoldDB" id="A0AAQ3WZM8"/>
<dbReference type="PANTHER" id="PTHR45927:SF6">
    <property type="entry name" value="PROTEIN LYK5"/>
    <property type="match status" value="1"/>
</dbReference>
<feature type="non-terminal residue" evidence="2">
    <location>
        <position position="576"/>
    </location>
</feature>
<dbReference type="Gene3D" id="3.30.200.20">
    <property type="entry name" value="Phosphorylase Kinase, domain 1"/>
    <property type="match status" value="1"/>
</dbReference>
<dbReference type="GO" id="GO:0005524">
    <property type="term" value="F:ATP binding"/>
    <property type="evidence" value="ECO:0007669"/>
    <property type="project" value="InterPro"/>
</dbReference>
<feature type="domain" description="Protein kinase" evidence="1">
    <location>
        <begin position="305"/>
        <end position="576"/>
    </location>
</feature>
<evidence type="ECO:0000313" key="2">
    <source>
        <dbReference type="EMBL" id="WVZ79331.1"/>
    </source>
</evidence>
<name>A0AAQ3WZM8_PASNO</name>
<dbReference type="PROSITE" id="PS50011">
    <property type="entry name" value="PROTEIN_KINASE_DOM"/>
    <property type="match status" value="1"/>
</dbReference>
<gene>
    <name evidence="2" type="ORF">U9M48_026922</name>
</gene>
<evidence type="ECO:0000259" key="1">
    <source>
        <dbReference type="PROSITE" id="PS50011"/>
    </source>
</evidence>
<keyword evidence="3" id="KW-1185">Reference proteome</keyword>
<dbReference type="EMBL" id="CP144750">
    <property type="protein sequence ID" value="WVZ79331.1"/>
    <property type="molecule type" value="Genomic_DNA"/>
</dbReference>
<dbReference type="InterPro" id="IPR026960">
    <property type="entry name" value="RVT-Znf"/>
</dbReference>
<organism evidence="2 3">
    <name type="scientific">Paspalum notatum var. saurae</name>
    <dbReference type="NCBI Taxonomy" id="547442"/>
    <lineage>
        <taxon>Eukaryota</taxon>
        <taxon>Viridiplantae</taxon>
        <taxon>Streptophyta</taxon>
        <taxon>Embryophyta</taxon>
        <taxon>Tracheophyta</taxon>
        <taxon>Spermatophyta</taxon>
        <taxon>Magnoliopsida</taxon>
        <taxon>Liliopsida</taxon>
        <taxon>Poales</taxon>
        <taxon>Poaceae</taxon>
        <taxon>PACMAD clade</taxon>
        <taxon>Panicoideae</taxon>
        <taxon>Andropogonodae</taxon>
        <taxon>Paspaleae</taxon>
        <taxon>Paspalinae</taxon>
        <taxon>Paspalum</taxon>
    </lineage>
</organism>
<dbReference type="InterPro" id="IPR001245">
    <property type="entry name" value="Ser-Thr/Tyr_kinase_cat_dom"/>
</dbReference>
<dbReference type="Gene3D" id="1.10.510.10">
    <property type="entry name" value="Transferase(Phosphotransferase) domain 1"/>
    <property type="match status" value="1"/>
</dbReference>
<dbReference type="Pfam" id="PF07714">
    <property type="entry name" value="PK_Tyr_Ser-Thr"/>
    <property type="match status" value="1"/>
</dbReference>
<dbReference type="GO" id="GO:0004672">
    <property type="term" value="F:protein kinase activity"/>
    <property type="evidence" value="ECO:0007669"/>
    <property type="project" value="InterPro"/>
</dbReference>
<dbReference type="InterPro" id="IPR000719">
    <property type="entry name" value="Prot_kinase_dom"/>
</dbReference>
<dbReference type="InterPro" id="IPR011009">
    <property type="entry name" value="Kinase-like_dom_sf"/>
</dbReference>
<accession>A0AAQ3WZM8</accession>
<protein>
    <recommendedName>
        <fullName evidence="1">Protein kinase domain-containing protein</fullName>
    </recommendedName>
</protein>